<evidence type="ECO:0000313" key="2">
    <source>
        <dbReference type="Proteomes" id="UP000503447"/>
    </source>
</evidence>
<protein>
    <submittedName>
        <fullName evidence="1">Uncharacterized DUF1501 protein, type 2</fullName>
    </submittedName>
</protein>
<dbReference type="RefSeq" id="WP_171472052.1">
    <property type="nucleotide sequence ID" value="NZ_CP053452.2"/>
</dbReference>
<dbReference type="PANTHER" id="PTHR43737:SF1">
    <property type="entry name" value="DUF1501 DOMAIN-CONTAINING PROTEIN"/>
    <property type="match status" value="1"/>
</dbReference>
<accession>A0A6M5YT81</accession>
<dbReference type="EMBL" id="CP053452">
    <property type="protein sequence ID" value="QJW96481.1"/>
    <property type="molecule type" value="Genomic_DNA"/>
</dbReference>
<dbReference type="AlphaFoldDB" id="A0A6M5YT81"/>
<dbReference type="PROSITE" id="PS51257">
    <property type="entry name" value="PROKAR_LIPOPROTEIN"/>
    <property type="match status" value="1"/>
</dbReference>
<proteinExistence type="predicted"/>
<dbReference type="Pfam" id="PF07394">
    <property type="entry name" value="DUF1501"/>
    <property type="match status" value="1"/>
</dbReference>
<sequence length="457" mass="50181">MLTLFGKPHARGGFCDGVNRRDFLTIGGTLFGGCLALPNLLATENKVNIRSSHKAVINIYLPGGPPHIDMWDLKPDAPAEVRGEFNPIQTRVPGIQICELFPRIAQMMDRFVIVRSLVGNSGDHDAYQCMTGRPRTAANNGFWPGFSSWVSKVQGGADTAVPANVSLMYPTGERRWGYPGEGGFLGLQHAPFQLVGGKANNMKSDNLTLQGVSLDRLNDRVALLKGFDTIDRKVDAKGAMDGMDAFNRQALDILTSSKLKDAVDLSKEDPKVLARYGVDDPAFERDGAPRMVRNFCIARRLVEAGARVVTMNFTRWDWHGGDGKNFVQAKKDFPLLDVAVTSLIEDIHARGLDKDVTVIVWGEFGRTPKLNNMASRDHWPQLNCALMAGGGMRTGQVIGSSNRLGERAASRPVTHQDIFATLYKNLGVDLNAVREYDANGRPYYPLDADATPIRELV</sequence>
<gene>
    <name evidence="1" type="ORF">FTUN_4038</name>
</gene>
<dbReference type="PANTHER" id="PTHR43737">
    <property type="entry name" value="BLL7424 PROTEIN"/>
    <property type="match status" value="1"/>
</dbReference>
<dbReference type="SUPFAM" id="SSF53649">
    <property type="entry name" value="Alkaline phosphatase-like"/>
    <property type="match status" value="1"/>
</dbReference>
<dbReference type="InterPro" id="IPR017850">
    <property type="entry name" value="Alkaline_phosphatase_core_sf"/>
</dbReference>
<organism evidence="1 2">
    <name type="scientific">Frigoriglobus tundricola</name>
    <dbReference type="NCBI Taxonomy" id="2774151"/>
    <lineage>
        <taxon>Bacteria</taxon>
        <taxon>Pseudomonadati</taxon>
        <taxon>Planctomycetota</taxon>
        <taxon>Planctomycetia</taxon>
        <taxon>Gemmatales</taxon>
        <taxon>Gemmataceae</taxon>
        <taxon>Frigoriglobus</taxon>
    </lineage>
</organism>
<evidence type="ECO:0000313" key="1">
    <source>
        <dbReference type="EMBL" id="QJW96481.1"/>
    </source>
</evidence>
<dbReference type="InterPro" id="IPR010869">
    <property type="entry name" value="DUF1501"/>
</dbReference>
<keyword evidence="2" id="KW-1185">Reference proteome</keyword>
<reference evidence="2" key="1">
    <citation type="submission" date="2020-05" db="EMBL/GenBank/DDBJ databases">
        <title>Frigoriglobus tundricola gen. nov., sp. nov., a psychrotolerant cellulolytic planctomycete of the family Gemmataceae with two divergent copies of 16S rRNA gene.</title>
        <authorList>
            <person name="Kulichevskaya I.S."/>
            <person name="Ivanova A.A."/>
            <person name="Naumoff D.G."/>
            <person name="Beletsky A.V."/>
            <person name="Rijpstra W.I.C."/>
            <person name="Sinninghe Damste J.S."/>
            <person name="Mardanov A.V."/>
            <person name="Ravin N.V."/>
            <person name="Dedysh S.N."/>
        </authorList>
    </citation>
    <scope>NUCLEOTIDE SEQUENCE [LARGE SCALE GENOMIC DNA]</scope>
    <source>
        <strain evidence="2">PL17</strain>
    </source>
</reference>
<dbReference type="KEGG" id="ftj:FTUN_4038"/>
<dbReference type="Proteomes" id="UP000503447">
    <property type="component" value="Chromosome"/>
</dbReference>
<name>A0A6M5YT81_9BACT</name>